<dbReference type="PANTHER" id="PTHR47506:SF7">
    <property type="entry name" value="TRANSCRIPTIONAL REGULATORY PROTEIN"/>
    <property type="match status" value="1"/>
</dbReference>
<dbReference type="Pfam" id="PF21993">
    <property type="entry name" value="TetR_C_13_2"/>
    <property type="match status" value="1"/>
</dbReference>
<organism evidence="5">
    <name type="scientific">hydrothermal vent metagenome</name>
    <dbReference type="NCBI Taxonomy" id="652676"/>
    <lineage>
        <taxon>unclassified sequences</taxon>
        <taxon>metagenomes</taxon>
        <taxon>ecological metagenomes</taxon>
    </lineage>
</organism>
<evidence type="ECO:0000256" key="3">
    <source>
        <dbReference type="ARBA" id="ARBA00023163"/>
    </source>
</evidence>
<dbReference type="GO" id="GO:0003677">
    <property type="term" value="F:DNA binding"/>
    <property type="evidence" value="ECO:0007669"/>
    <property type="project" value="UniProtKB-KW"/>
</dbReference>
<dbReference type="Pfam" id="PF00440">
    <property type="entry name" value="TetR_N"/>
    <property type="match status" value="1"/>
</dbReference>
<dbReference type="InterPro" id="IPR023772">
    <property type="entry name" value="DNA-bd_HTH_TetR-type_CS"/>
</dbReference>
<dbReference type="Gene3D" id="1.10.357.10">
    <property type="entry name" value="Tetracycline Repressor, domain 2"/>
    <property type="match status" value="1"/>
</dbReference>
<dbReference type="InterPro" id="IPR054156">
    <property type="entry name" value="YxaF_TetR_C"/>
</dbReference>
<dbReference type="AlphaFoldDB" id="A0A3B1ABG6"/>
<dbReference type="PROSITE" id="PS01081">
    <property type="entry name" value="HTH_TETR_1"/>
    <property type="match status" value="1"/>
</dbReference>
<keyword evidence="1" id="KW-0805">Transcription regulation</keyword>
<accession>A0A3B1ABG6</accession>
<name>A0A3B1ABG6_9ZZZZ</name>
<keyword evidence="3" id="KW-0804">Transcription</keyword>
<keyword evidence="2" id="KW-0238">DNA-binding</keyword>
<dbReference type="PRINTS" id="PR00455">
    <property type="entry name" value="HTHTETR"/>
</dbReference>
<reference evidence="5" key="1">
    <citation type="submission" date="2018-06" db="EMBL/GenBank/DDBJ databases">
        <authorList>
            <person name="Zhirakovskaya E."/>
        </authorList>
    </citation>
    <scope>NUCLEOTIDE SEQUENCE</scope>
</reference>
<evidence type="ECO:0000256" key="1">
    <source>
        <dbReference type="ARBA" id="ARBA00023015"/>
    </source>
</evidence>
<feature type="domain" description="HTH tetR-type" evidence="4">
    <location>
        <begin position="9"/>
        <end position="69"/>
    </location>
</feature>
<dbReference type="PROSITE" id="PS50977">
    <property type="entry name" value="HTH_TETR_2"/>
    <property type="match status" value="1"/>
</dbReference>
<dbReference type="Gene3D" id="1.10.10.60">
    <property type="entry name" value="Homeodomain-like"/>
    <property type="match status" value="1"/>
</dbReference>
<evidence type="ECO:0000256" key="2">
    <source>
        <dbReference type="ARBA" id="ARBA00023125"/>
    </source>
</evidence>
<sequence length="195" mass="21365">MPYSTEHKQRSREKILASAIRLFSNKGYDGVTIDQLMTDAGLTRGAFYAHFGSKSELYAEAVLAAAMQSPIASGACPGEEGRDWVRRTASLYLSREHLEQEDFPCPLAFLATDVANREPAVRNTYTRVYAEFVRVLQSHLPMEASTTKGSELSWAMAALMIGGVAVCRALNDETTIDRVLVACRQAVEGLVEEAG</sequence>
<dbReference type="InterPro" id="IPR036271">
    <property type="entry name" value="Tet_transcr_reg_TetR-rel_C_sf"/>
</dbReference>
<protein>
    <submittedName>
        <fullName evidence="5">Transcriptional regulator, AcrR family</fullName>
    </submittedName>
</protein>
<dbReference type="PANTHER" id="PTHR47506">
    <property type="entry name" value="TRANSCRIPTIONAL REGULATORY PROTEIN"/>
    <property type="match status" value="1"/>
</dbReference>
<gene>
    <name evidence="5" type="ORF">MNBD_GAMMA20-2354</name>
</gene>
<dbReference type="InterPro" id="IPR009057">
    <property type="entry name" value="Homeodomain-like_sf"/>
</dbReference>
<dbReference type="EMBL" id="UOFU01000310">
    <property type="protein sequence ID" value="VAX03096.1"/>
    <property type="molecule type" value="Genomic_DNA"/>
</dbReference>
<evidence type="ECO:0000259" key="4">
    <source>
        <dbReference type="PROSITE" id="PS50977"/>
    </source>
</evidence>
<dbReference type="InterPro" id="IPR001647">
    <property type="entry name" value="HTH_TetR"/>
</dbReference>
<proteinExistence type="predicted"/>
<evidence type="ECO:0000313" key="5">
    <source>
        <dbReference type="EMBL" id="VAX03096.1"/>
    </source>
</evidence>
<dbReference type="SUPFAM" id="SSF46689">
    <property type="entry name" value="Homeodomain-like"/>
    <property type="match status" value="1"/>
</dbReference>
<dbReference type="SUPFAM" id="SSF48498">
    <property type="entry name" value="Tetracyclin repressor-like, C-terminal domain"/>
    <property type="match status" value="1"/>
</dbReference>